<accession>A0ACC3DCU1</accession>
<dbReference type="EMBL" id="JAWDJW010006337">
    <property type="protein sequence ID" value="KAK3065391.1"/>
    <property type="molecule type" value="Genomic_DNA"/>
</dbReference>
<keyword evidence="2" id="KW-1185">Reference proteome</keyword>
<comment type="caution">
    <text evidence="1">The sequence shown here is derived from an EMBL/GenBank/DDBJ whole genome shotgun (WGS) entry which is preliminary data.</text>
</comment>
<reference evidence="1" key="1">
    <citation type="submission" date="2024-09" db="EMBL/GenBank/DDBJ databases">
        <title>Black Yeasts Isolated from many extreme environments.</title>
        <authorList>
            <person name="Coleine C."/>
            <person name="Stajich J.E."/>
            <person name="Selbmann L."/>
        </authorList>
    </citation>
    <scope>NUCLEOTIDE SEQUENCE</scope>
    <source>
        <strain evidence="1">CCFEE 5737</strain>
    </source>
</reference>
<gene>
    <name evidence="1" type="ORF">LTS18_011914</name>
</gene>
<proteinExistence type="predicted"/>
<name>A0ACC3DCU1_9PEZI</name>
<evidence type="ECO:0000313" key="1">
    <source>
        <dbReference type="EMBL" id="KAK3065391.1"/>
    </source>
</evidence>
<sequence>MRFSSFLPVALSLLISQVSSSPVENEERGFFDGKDMNSNFVGKRLAAMMREVKAVASGSTCDMNVAKMPQSPPLPPPSEGLELYHIAVGRGTQNYTCDLSNDTAIPVQIGAWAALFNVSCLAATYPDLLNMMPNVSLKFPVPTSNNAAAPANLYLSGHHWFEDTTTPFFNLQTEEHNFGSAGLAAANKTAAPAPARDVPWLKLVAKDPASCNFTEVYRVNTAGGLAPKTCKGQAASFQVEYAAEYWMYR</sequence>
<evidence type="ECO:0000313" key="2">
    <source>
        <dbReference type="Proteomes" id="UP001186974"/>
    </source>
</evidence>
<organism evidence="1 2">
    <name type="scientific">Coniosporium uncinatum</name>
    <dbReference type="NCBI Taxonomy" id="93489"/>
    <lineage>
        <taxon>Eukaryota</taxon>
        <taxon>Fungi</taxon>
        <taxon>Dikarya</taxon>
        <taxon>Ascomycota</taxon>
        <taxon>Pezizomycotina</taxon>
        <taxon>Dothideomycetes</taxon>
        <taxon>Dothideomycetes incertae sedis</taxon>
        <taxon>Coniosporium</taxon>
    </lineage>
</organism>
<protein>
    <submittedName>
        <fullName evidence="1">Uncharacterized protein</fullName>
    </submittedName>
</protein>
<dbReference type="Proteomes" id="UP001186974">
    <property type="component" value="Unassembled WGS sequence"/>
</dbReference>